<evidence type="ECO:0000313" key="7">
    <source>
        <dbReference type="EMBL" id="CAI9297976.1"/>
    </source>
</evidence>
<protein>
    <recommendedName>
        <fullName evidence="6">HTH myb-type domain-containing protein</fullName>
    </recommendedName>
</protein>
<evidence type="ECO:0000256" key="4">
    <source>
        <dbReference type="ARBA" id="ARBA00023242"/>
    </source>
</evidence>
<dbReference type="EMBL" id="OX465084">
    <property type="protein sequence ID" value="CAI9297976.1"/>
    <property type="molecule type" value="Genomic_DNA"/>
</dbReference>
<evidence type="ECO:0000256" key="1">
    <source>
        <dbReference type="ARBA" id="ARBA00004123"/>
    </source>
</evidence>
<evidence type="ECO:0000259" key="6">
    <source>
        <dbReference type="PROSITE" id="PS51294"/>
    </source>
</evidence>
<dbReference type="GO" id="GO:0003677">
    <property type="term" value="F:DNA binding"/>
    <property type="evidence" value="ECO:0007669"/>
    <property type="project" value="InterPro"/>
</dbReference>
<dbReference type="PANTHER" id="PTHR31442:SF21">
    <property type="entry name" value="TRANSCRIPTION FACTOR BOA-RELATED"/>
    <property type="match status" value="1"/>
</dbReference>
<evidence type="ECO:0000256" key="2">
    <source>
        <dbReference type="ARBA" id="ARBA00023015"/>
    </source>
</evidence>
<dbReference type="FunFam" id="1.10.10.60:FF:000007">
    <property type="entry name" value="Two-component response regulator"/>
    <property type="match status" value="1"/>
</dbReference>
<dbReference type="GO" id="GO:0005634">
    <property type="term" value="C:nucleus"/>
    <property type="evidence" value="ECO:0007669"/>
    <property type="project" value="UniProtKB-SubCell"/>
</dbReference>
<dbReference type="Proteomes" id="UP001177003">
    <property type="component" value="Chromosome 8"/>
</dbReference>
<dbReference type="InterPro" id="IPR017930">
    <property type="entry name" value="Myb_dom"/>
</dbReference>
<dbReference type="PANTHER" id="PTHR31442">
    <property type="entry name" value="HOMEODOMAIN-LIKE SUPERFAMILY PROTEIN-RELATED"/>
    <property type="match status" value="1"/>
</dbReference>
<evidence type="ECO:0000256" key="3">
    <source>
        <dbReference type="ARBA" id="ARBA00023163"/>
    </source>
</evidence>
<dbReference type="GO" id="GO:0003700">
    <property type="term" value="F:DNA-binding transcription factor activity"/>
    <property type="evidence" value="ECO:0007669"/>
    <property type="project" value="InterPro"/>
</dbReference>
<keyword evidence="4" id="KW-0539">Nucleus</keyword>
<reference evidence="7" key="1">
    <citation type="submission" date="2023-04" db="EMBL/GenBank/DDBJ databases">
        <authorList>
            <person name="Vijverberg K."/>
            <person name="Xiong W."/>
            <person name="Schranz E."/>
        </authorList>
    </citation>
    <scope>NUCLEOTIDE SEQUENCE</scope>
</reference>
<gene>
    <name evidence="7" type="ORF">LSALG_LOCUS36757</name>
</gene>
<feature type="compositionally biased region" description="Polar residues" evidence="5">
    <location>
        <begin position="287"/>
        <end position="297"/>
    </location>
</feature>
<feature type="compositionally biased region" description="Pro residues" evidence="5">
    <location>
        <begin position="331"/>
        <end position="341"/>
    </location>
</feature>
<dbReference type="Pfam" id="PF00249">
    <property type="entry name" value="Myb_DNA-binding"/>
    <property type="match status" value="1"/>
</dbReference>
<dbReference type="SUPFAM" id="SSF46689">
    <property type="entry name" value="Homeodomain-like"/>
    <property type="match status" value="1"/>
</dbReference>
<dbReference type="PROSITE" id="PS51294">
    <property type="entry name" value="HTH_MYB"/>
    <property type="match status" value="1"/>
</dbReference>
<dbReference type="Gene3D" id="1.10.10.60">
    <property type="entry name" value="Homeodomain-like"/>
    <property type="match status" value="1"/>
</dbReference>
<dbReference type="InterPro" id="IPR009057">
    <property type="entry name" value="Homeodomain-like_sf"/>
</dbReference>
<evidence type="ECO:0000256" key="5">
    <source>
        <dbReference type="SAM" id="MobiDB-lite"/>
    </source>
</evidence>
<feature type="region of interest" description="Disordered" evidence="5">
    <location>
        <begin position="287"/>
        <end position="341"/>
    </location>
</feature>
<feature type="domain" description="HTH myb-type" evidence="6">
    <location>
        <begin position="232"/>
        <end position="283"/>
    </location>
</feature>
<dbReference type="InterPro" id="IPR044841">
    <property type="entry name" value="LUX/BOA-like"/>
</dbReference>
<dbReference type="InterPro" id="IPR001005">
    <property type="entry name" value="SANT/Myb"/>
</dbReference>
<proteinExistence type="predicted"/>
<keyword evidence="8" id="KW-1185">Reference proteome</keyword>
<organism evidence="7 8">
    <name type="scientific">Lactuca saligna</name>
    <name type="common">Willowleaf lettuce</name>
    <dbReference type="NCBI Taxonomy" id="75948"/>
    <lineage>
        <taxon>Eukaryota</taxon>
        <taxon>Viridiplantae</taxon>
        <taxon>Streptophyta</taxon>
        <taxon>Embryophyta</taxon>
        <taxon>Tracheophyta</taxon>
        <taxon>Spermatophyta</taxon>
        <taxon>Magnoliopsida</taxon>
        <taxon>eudicotyledons</taxon>
        <taxon>Gunneridae</taxon>
        <taxon>Pentapetalae</taxon>
        <taxon>asterids</taxon>
        <taxon>campanulids</taxon>
        <taxon>Asterales</taxon>
        <taxon>Asteraceae</taxon>
        <taxon>Cichorioideae</taxon>
        <taxon>Cichorieae</taxon>
        <taxon>Lactucinae</taxon>
        <taxon>Lactuca</taxon>
    </lineage>
</organism>
<accession>A0AA35ZTJ4</accession>
<dbReference type="NCBIfam" id="TIGR01557">
    <property type="entry name" value="myb_SHAQKYF"/>
    <property type="match status" value="1"/>
</dbReference>
<dbReference type="InterPro" id="IPR006447">
    <property type="entry name" value="Myb_dom_plants"/>
</dbReference>
<evidence type="ECO:0000313" key="8">
    <source>
        <dbReference type="Proteomes" id="UP001177003"/>
    </source>
</evidence>
<keyword evidence="3" id="KW-0804">Transcription</keyword>
<feature type="region of interest" description="Disordered" evidence="5">
    <location>
        <begin position="175"/>
        <end position="216"/>
    </location>
</feature>
<keyword evidence="2" id="KW-0805">Transcription regulation</keyword>
<comment type="subcellular location">
    <subcellularLocation>
        <location evidence="1">Nucleus</location>
    </subcellularLocation>
</comment>
<sequence length="409" mass="45188">MIQPWIVAHVDLSAGNRGGVRIFPQVVVVMVFRFFRPVDMVVVRGDREIEKNNILKRSWAFNSLKSVQIAYQFIAMGEEVRITDFDVSGGDDDDLVSEWEAGLPNVDDLPSLSQLLISAEMASAFSITPGPHRSMIDVDRASRNTISSLQGQSQQNQVNKLTDFKSFSDDREEEMVVEGEETVDLTPDGSDSRKLRRVDSGGASGGAGEEADSALRADDSSIKSLKRIRLVWTPQLHKRFVEVVAHLGVKNAVPKTIMQMMNVEGLTRENVASHLQKYRLYVKRMHGSSNEGPSSSDPLFASATVPNSFHDSGGNGGVGNRNGRSHVHIPMPYPPQMVPLPYPPPQMVSNRSGGGGSAYHQGFDPHSHPYNMMMQPRDWSGNNFGSVSPFHQTNRGGRHAKSFEEEEMV</sequence>
<feature type="compositionally biased region" description="Basic and acidic residues" evidence="5">
    <location>
        <begin position="190"/>
        <end position="199"/>
    </location>
</feature>
<name>A0AA35ZTJ4_LACSI</name>
<dbReference type="AlphaFoldDB" id="A0AA35ZTJ4"/>